<proteinExistence type="predicted"/>
<dbReference type="InterPro" id="IPR037185">
    <property type="entry name" value="EmrE-like"/>
</dbReference>
<dbReference type="SUPFAM" id="SSF103481">
    <property type="entry name" value="Multidrug resistance efflux transporter EmrE"/>
    <property type="match status" value="1"/>
</dbReference>
<feature type="transmembrane region" description="Helical" evidence="5">
    <location>
        <begin position="75"/>
        <end position="97"/>
    </location>
</feature>
<dbReference type="PANTHER" id="PTHR22911:SF6">
    <property type="entry name" value="SOLUTE CARRIER FAMILY 35 MEMBER G1"/>
    <property type="match status" value="1"/>
</dbReference>
<keyword evidence="3 5" id="KW-1133">Transmembrane helix</keyword>
<comment type="caution">
    <text evidence="7">The sequence shown here is derived from an EMBL/GenBank/DDBJ whole genome shotgun (WGS) entry which is preliminary data.</text>
</comment>
<feature type="transmembrane region" description="Helical" evidence="5">
    <location>
        <begin position="295"/>
        <end position="312"/>
    </location>
</feature>
<feature type="domain" description="EamA" evidence="6">
    <location>
        <begin position="201"/>
        <end position="337"/>
    </location>
</feature>
<feature type="transmembrane region" description="Helical" evidence="5">
    <location>
        <begin position="168"/>
        <end position="186"/>
    </location>
</feature>
<feature type="transmembrane region" description="Helical" evidence="5">
    <location>
        <begin position="109"/>
        <end position="129"/>
    </location>
</feature>
<evidence type="ECO:0000256" key="2">
    <source>
        <dbReference type="ARBA" id="ARBA00022692"/>
    </source>
</evidence>
<reference evidence="7 8" key="1">
    <citation type="submission" date="2020-04" db="EMBL/GenBank/DDBJ databases">
        <title>Perkinsus olseni comparative genomics.</title>
        <authorList>
            <person name="Bogema D.R."/>
        </authorList>
    </citation>
    <scope>NUCLEOTIDE SEQUENCE [LARGE SCALE GENOMIC DNA]</scope>
    <source>
        <strain evidence="7">ATCC PRA-31</strain>
    </source>
</reference>
<evidence type="ECO:0000256" key="5">
    <source>
        <dbReference type="SAM" id="Phobius"/>
    </source>
</evidence>
<feature type="transmembrane region" description="Helical" evidence="5">
    <location>
        <begin position="231"/>
        <end position="251"/>
    </location>
</feature>
<comment type="subcellular location">
    <subcellularLocation>
        <location evidence="1">Membrane</location>
        <topology evidence="1">Multi-pass membrane protein</topology>
    </subcellularLocation>
</comment>
<name>A0A7J6L9H8_PEROL</name>
<evidence type="ECO:0000313" key="8">
    <source>
        <dbReference type="Proteomes" id="UP000572268"/>
    </source>
</evidence>
<keyword evidence="2 5" id="KW-0812">Transmembrane</keyword>
<feature type="transmembrane region" description="Helical" evidence="5">
    <location>
        <begin position="46"/>
        <end position="69"/>
    </location>
</feature>
<evidence type="ECO:0000259" key="6">
    <source>
        <dbReference type="Pfam" id="PF00892"/>
    </source>
</evidence>
<feature type="domain" description="EamA" evidence="6">
    <location>
        <begin position="48"/>
        <end position="179"/>
    </location>
</feature>
<feature type="transmembrane region" description="Helical" evidence="5">
    <location>
        <begin position="198"/>
        <end position="219"/>
    </location>
</feature>
<evidence type="ECO:0000256" key="3">
    <source>
        <dbReference type="ARBA" id="ARBA00022989"/>
    </source>
</evidence>
<feature type="transmembrane region" description="Helical" evidence="5">
    <location>
        <begin position="318"/>
        <end position="338"/>
    </location>
</feature>
<protein>
    <recommendedName>
        <fullName evidence="6">EamA domain-containing protein</fullName>
    </recommendedName>
</protein>
<dbReference type="Pfam" id="PF00892">
    <property type="entry name" value="EamA"/>
    <property type="match status" value="2"/>
</dbReference>
<evidence type="ECO:0000256" key="4">
    <source>
        <dbReference type="ARBA" id="ARBA00023136"/>
    </source>
</evidence>
<gene>
    <name evidence="7" type="ORF">FOL46_008081</name>
</gene>
<sequence length="371" mass="39533">MAVPRSSSPSSFPRSDEVELVVVSRPTGNLDAAQPPPRAILGPTSLLGSGLCVISALFFSLMQVCAHLASDTFSSAQLMLVRSLIQLVACLAACYCAGVNPLGPHGIRLVCLFRGFLGAFSNFLLYYAIGGMPVADANAIFFTNPLFTMVYAVCLLREPSTRLEICSLFLGFAGVVFIARPSFLFGSSVTSEGGKETTVSAVFATLLGAVVGGFVPIVVRYVGSAVHHYVMVFYWGATGTIMSVVMAISNANSFHLPPLSSALRAYQLGIVAGMFGVGTQFLYNKAMQIEKPQNCAMLRQLDVAFAFVWQHIATPSPVYALSIVGAVMIVISTCLLLLEKIFGWKKTRQPPEAVEVPVVSSGVAPQIVGRE</sequence>
<dbReference type="PANTHER" id="PTHR22911">
    <property type="entry name" value="ACYL-MALONYL CONDENSING ENZYME-RELATED"/>
    <property type="match status" value="1"/>
</dbReference>
<dbReference type="GO" id="GO:0016020">
    <property type="term" value="C:membrane"/>
    <property type="evidence" value="ECO:0007669"/>
    <property type="project" value="UniProtKB-SubCell"/>
</dbReference>
<dbReference type="AlphaFoldDB" id="A0A7J6L9H8"/>
<feature type="transmembrane region" description="Helical" evidence="5">
    <location>
        <begin position="263"/>
        <end position="283"/>
    </location>
</feature>
<feature type="transmembrane region" description="Helical" evidence="5">
    <location>
        <begin position="135"/>
        <end position="156"/>
    </location>
</feature>
<organism evidence="7 8">
    <name type="scientific">Perkinsus olseni</name>
    <name type="common">Perkinsus atlanticus</name>
    <dbReference type="NCBI Taxonomy" id="32597"/>
    <lineage>
        <taxon>Eukaryota</taxon>
        <taxon>Sar</taxon>
        <taxon>Alveolata</taxon>
        <taxon>Perkinsozoa</taxon>
        <taxon>Perkinsea</taxon>
        <taxon>Perkinsida</taxon>
        <taxon>Perkinsidae</taxon>
        <taxon>Perkinsus</taxon>
    </lineage>
</organism>
<accession>A0A7J6L9H8</accession>
<dbReference type="EMBL" id="JABANN010000616">
    <property type="protein sequence ID" value="KAF4655885.1"/>
    <property type="molecule type" value="Genomic_DNA"/>
</dbReference>
<evidence type="ECO:0000256" key="1">
    <source>
        <dbReference type="ARBA" id="ARBA00004141"/>
    </source>
</evidence>
<dbReference type="InterPro" id="IPR000620">
    <property type="entry name" value="EamA_dom"/>
</dbReference>
<evidence type="ECO:0000313" key="7">
    <source>
        <dbReference type="EMBL" id="KAF4655885.1"/>
    </source>
</evidence>
<keyword evidence="4 5" id="KW-0472">Membrane</keyword>
<dbReference type="Proteomes" id="UP000572268">
    <property type="component" value="Unassembled WGS sequence"/>
</dbReference>